<accession>A0A4P9ZV88</accession>
<dbReference type="STRING" id="215637.A0A4P9ZV88"/>
<evidence type="ECO:0000259" key="1">
    <source>
        <dbReference type="Pfam" id="PF00149"/>
    </source>
</evidence>
<dbReference type="PANTHER" id="PTHR42850">
    <property type="entry name" value="METALLOPHOSPHOESTERASE"/>
    <property type="match status" value="1"/>
</dbReference>
<proteinExistence type="predicted"/>
<dbReference type="Gene3D" id="3.60.21.10">
    <property type="match status" value="1"/>
</dbReference>
<dbReference type="InterPro" id="IPR050126">
    <property type="entry name" value="Ap4A_hydrolase"/>
</dbReference>
<dbReference type="AlphaFoldDB" id="A0A4P9ZV88"/>
<sequence>MPLPYLRALFRWAQVPAVSHLGLIALMTLLSASQLTWVANGSPHNMEELGSLYMREDLLPDDTPVVIIGDVHGCIKELNQLIEIITNQLGDNVHYIFAGDMVAKGPGSAEVVAKAIELNASCVRGNHDQRVLTSRYFQDRNLPIDPTLPSGLGIKETHWEIAQAFSPEAIHYLQQCPLVLKLPAQYQGLVVHAGVNPTKSLANQTPVELMTMRNMLGDQAVPIMKEGRPWFDVWEEAVANNKIAVDFEGLERIYYGHAASRRIQDLPSSLGLDSACVTGGQLTAVILPGNQLVSVDCDVYEIKIQK</sequence>
<dbReference type="Pfam" id="PF00149">
    <property type="entry name" value="Metallophos"/>
    <property type="match status" value="1"/>
</dbReference>
<keyword evidence="3" id="KW-1185">Reference proteome</keyword>
<evidence type="ECO:0000313" key="3">
    <source>
        <dbReference type="Proteomes" id="UP000268162"/>
    </source>
</evidence>
<dbReference type="GO" id="GO:0005737">
    <property type="term" value="C:cytoplasm"/>
    <property type="evidence" value="ECO:0007669"/>
    <property type="project" value="TreeGrafter"/>
</dbReference>
<dbReference type="PANTHER" id="PTHR42850:SF4">
    <property type="entry name" value="ZINC-DEPENDENT ENDOPOLYPHOSPHATASE"/>
    <property type="match status" value="1"/>
</dbReference>
<dbReference type="GO" id="GO:0000298">
    <property type="term" value="F:endopolyphosphatase activity"/>
    <property type="evidence" value="ECO:0007669"/>
    <property type="project" value="TreeGrafter"/>
</dbReference>
<reference evidence="3" key="1">
    <citation type="journal article" date="2018" name="Nat. Microbiol.">
        <title>Leveraging single-cell genomics to expand the fungal tree of life.</title>
        <authorList>
            <person name="Ahrendt S.R."/>
            <person name="Quandt C.A."/>
            <person name="Ciobanu D."/>
            <person name="Clum A."/>
            <person name="Salamov A."/>
            <person name="Andreopoulos B."/>
            <person name="Cheng J.F."/>
            <person name="Woyke T."/>
            <person name="Pelin A."/>
            <person name="Henrissat B."/>
            <person name="Reynolds N.K."/>
            <person name="Benny G.L."/>
            <person name="Smith M.E."/>
            <person name="James T.Y."/>
            <person name="Grigoriev I.V."/>
        </authorList>
    </citation>
    <scope>NUCLEOTIDE SEQUENCE [LARGE SCALE GENOMIC DNA]</scope>
    <source>
        <strain evidence="3">RSA 468</strain>
    </source>
</reference>
<dbReference type="InterPro" id="IPR029052">
    <property type="entry name" value="Metallo-depent_PP-like"/>
</dbReference>
<feature type="domain" description="Calcineurin-like phosphoesterase" evidence="1">
    <location>
        <begin position="64"/>
        <end position="196"/>
    </location>
</feature>
<evidence type="ECO:0000313" key="2">
    <source>
        <dbReference type="EMBL" id="RKP37188.1"/>
    </source>
</evidence>
<dbReference type="EMBL" id="ML002528">
    <property type="protein sequence ID" value="RKP37188.1"/>
    <property type="molecule type" value="Genomic_DNA"/>
</dbReference>
<dbReference type="SUPFAM" id="SSF56300">
    <property type="entry name" value="Metallo-dependent phosphatases"/>
    <property type="match status" value="1"/>
</dbReference>
<dbReference type="Proteomes" id="UP000268162">
    <property type="component" value="Unassembled WGS sequence"/>
</dbReference>
<dbReference type="GO" id="GO:0016791">
    <property type="term" value="F:phosphatase activity"/>
    <property type="evidence" value="ECO:0007669"/>
    <property type="project" value="TreeGrafter"/>
</dbReference>
<organism evidence="2 3">
    <name type="scientific">Dimargaris cristalligena</name>
    <dbReference type="NCBI Taxonomy" id="215637"/>
    <lineage>
        <taxon>Eukaryota</taxon>
        <taxon>Fungi</taxon>
        <taxon>Fungi incertae sedis</taxon>
        <taxon>Zoopagomycota</taxon>
        <taxon>Kickxellomycotina</taxon>
        <taxon>Dimargaritomycetes</taxon>
        <taxon>Dimargaritales</taxon>
        <taxon>Dimargaritaceae</taxon>
        <taxon>Dimargaris</taxon>
    </lineage>
</organism>
<name>A0A4P9ZV88_9FUNG</name>
<dbReference type="InterPro" id="IPR004843">
    <property type="entry name" value="Calcineurin-like_PHP"/>
</dbReference>
<gene>
    <name evidence="2" type="ORF">BJ085DRAFT_31617</name>
</gene>
<dbReference type="CDD" id="cd00144">
    <property type="entry name" value="MPP_PPP_family"/>
    <property type="match status" value="1"/>
</dbReference>
<dbReference type="GO" id="GO:0006798">
    <property type="term" value="P:polyphosphate catabolic process"/>
    <property type="evidence" value="ECO:0007669"/>
    <property type="project" value="TreeGrafter"/>
</dbReference>
<protein>
    <submittedName>
        <fullName evidence="2">Metallo-dependent phosphatase-like protein</fullName>
    </submittedName>
</protein>